<dbReference type="GO" id="GO:0005829">
    <property type="term" value="C:cytosol"/>
    <property type="evidence" value="ECO:0007669"/>
    <property type="project" value="TreeGrafter"/>
</dbReference>
<dbReference type="InterPro" id="IPR029063">
    <property type="entry name" value="SAM-dependent_MTases_sf"/>
</dbReference>
<reference evidence="10" key="2">
    <citation type="submission" date="2025-08" db="UniProtKB">
        <authorList>
            <consortium name="Ensembl"/>
        </authorList>
    </citation>
    <scope>IDENTIFICATION</scope>
</reference>
<keyword evidence="11" id="KW-1185">Reference proteome</keyword>
<dbReference type="SUPFAM" id="SSF53335">
    <property type="entry name" value="S-adenosyl-L-methionine-dependent methyltransferases"/>
    <property type="match status" value="1"/>
</dbReference>
<comment type="function">
    <text evidence="2">Methylates the carboxyl group of the C-terminal leucine residue of protein phosphatase 2A catalytic subunits to form alpha-leucine ester residues.</text>
</comment>
<dbReference type="Gene3D" id="3.40.50.150">
    <property type="entry name" value="Vaccinia Virus protein VP39"/>
    <property type="match status" value="1"/>
</dbReference>
<reference evidence="10" key="1">
    <citation type="submission" date="2020-07" db="EMBL/GenBank/DDBJ databases">
        <title>A long reads based de novo assembly of the rainbow trout Arlee double haploid line genome.</title>
        <authorList>
            <person name="Gao G."/>
            <person name="Palti Y."/>
        </authorList>
    </citation>
    <scope>NUCLEOTIDE SEQUENCE [LARGE SCALE GENOMIC DNA]</scope>
</reference>
<dbReference type="Ensembl" id="ENSOMYT00000139431.1">
    <property type="protein sequence ID" value="ENSOMYP00000137500.1"/>
    <property type="gene ID" value="ENSOMYG00000049967.1"/>
</dbReference>
<keyword evidence="9" id="KW-1133">Transmembrane helix</keyword>
<feature type="transmembrane region" description="Helical" evidence="9">
    <location>
        <begin position="51"/>
        <end position="70"/>
    </location>
</feature>
<evidence type="ECO:0000256" key="7">
    <source>
        <dbReference type="ARBA" id="ARBA00022691"/>
    </source>
</evidence>
<dbReference type="Pfam" id="PF04072">
    <property type="entry name" value="LCM"/>
    <property type="match status" value="1"/>
</dbReference>
<dbReference type="AlphaFoldDB" id="A0A8K9XTY9"/>
<dbReference type="Proteomes" id="UP000694395">
    <property type="component" value="Chromosome 23"/>
</dbReference>
<evidence type="ECO:0000256" key="2">
    <source>
        <dbReference type="ARBA" id="ARBA00003455"/>
    </source>
</evidence>
<dbReference type="GO" id="GO:0018423">
    <property type="term" value="F:protein C-terminal leucine carboxyl O-methyltransferase activity"/>
    <property type="evidence" value="ECO:0007669"/>
    <property type="project" value="UniProtKB-EC"/>
</dbReference>
<dbReference type="PANTHER" id="PTHR13600:SF33">
    <property type="entry name" value="LEUCINE CARBOXYL METHYLTRANSFERASE 1"/>
    <property type="match status" value="1"/>
</dbReference>
<comment type="catalytic activity">
    <reaction evidence="1">
        <text>[phosphatase 2A protein]-C-terminal L-leucine + S-adenosyl-L-methionine = [phosphatase 2A protein]-C-terminal L-leucine methyl ester + S-adenosyl-L-homocysteine</text>
        <dbReference type="Rhea" id="RHEA:48544"/>
        <dbReference type="Rhea" id="RHEA-COMP:12134"/>
        <dbReference type="Rhea" id="RHEA-COMP:12135"/>
        <dbReference type="ChEBI" id="CHEBI:57856"/>
        <dbReference type="ChEBI" id="CHEBI:59789"/>
        <dbReference type="ChEBI" id="CHEBI:90516"/>
        <dbReference type="ChEBI" id="CHEBI:90517"/>
        <dbReference type="EC" id="2.1.1.233"/>
    </reaction>
</comment>
<feature type="transmembrane region" description="Helical" evidence="9">
    <location>
        <begin position="213"/>
        <end position="237"/>
    </location>
</feature>
<keyword evidence="9" id="KW-0472">Membrane</keyword>
<feature type="transmembrane region" description="Helical" evidence="9">
    <location>
        <begin position="5"/>
        <end position="25"/>
    </location>
</feature>
<accession>A0A8K9XTY9</accession>
<comment type="similarity">
    <text evidence="3">Belongs to the methyltransferase superfamily. LCMT family.</text>
</comment>
<dbReference type="EC" id="2.1.1.233" evidence="4"/>
<evidence type="ECO:0000256" key="9">
    <source>
        <dbReference type="SAM" id="Phobius"/>
    </source>
</evidence>
<evidence type="ECO:0000313" key="11">
    <source>
        <dbReference type="Proteomes" id="UP000694395"/>
    </source>
</evidence>
<evidence type="ECO:0000313" key="10">
    <source>
        <dbReference type="Ensembl" id="ENSOMYP00000137500.1"/>
    </source>
</evidence>
<evidence type="ECO:0000256" key="3">
    <source>
        <dbReference type="ARBA" id="ARBA00010703"/>
    </source>
</evidence>
<dbReference type="GO" id="GO:0032259">
    <property type="term" value="P:methylation"/>
    <property type="evidence" value="ECO:0007669"/>
    <property type="project" value="UniProtKB-KW"/>
</dbReference>
<name>A0A8K9XTY9_ONCMY</name>
<keyword evidence="6" id="KW-0808">Transferase</keyword>
<reference evidence="10" key="3">
    <citation type="submission" date="2025-09" db="UniProtKB">
        <authorList>
            <consortium name="Ensembl"/>
        </authorList>
    </citation>
    <scope>IDENTIFICATION</scope>
</reference>
<organism evidence="10 11">
    <name type="scientific">Oncorhynchus mykiss</name>
    <name type="common">Rainbow trout</name>
    <name type="synonym">Salmo gairdneri</name>
    <dbReference type="NCBI Taxonomy" id="8022"/>
    <lineage>
        <taxon>Eukaryota</taxon>
        <taxon>Metazoa</taxon>
        <taxon>Chordata</taxon>
        <taxon>Craniata</taxon>
        <taxon>Vertebrata</taxon>
        <taxon>Euteleostomi</taxon>
        <taxon>Actinopterygii</taxon>
        <taxon>Neopterygii</taxon>
        <taxon>Teleostei</taxon>
        <taxon>Protacanthopterygii</taxon>
        <taxon>Salmoniformes</taxon>
        <taxon>Salmonidae</taxon>
        <taxon>Salmoninae</taxon>
        <taxon>Oncorhynchus</taxon>
    </lineage>
</organism>
<evidence type="ECO:0000256" key="4">
    <source>
        <dbReference type="ARBA" id="ARBA00012834"/>
    </source>
</evidence>
<evidence type="ECO:0000256" key="8">
    <source>
        <dbReference type="ARBA" id="ARBA00032526"/>
    </source>
</evidence>
<sequence length="239" mass="27973">AFRHIIFYTAFGHVILTICLIFRYATSKGYWTDPYVQYFVRPVGERRLEEGLLHTMLLNLCCLLLGYYGYYACLRGMNHLDAFLRKTVCNCQIVNLGAGLDTTFWRLKKHTLMCSYNVVHHFRTKPLLSKPLIETYSTDSLLLNSDGHWIIGADQRDIPGLDDKLKKFHLNPESRIEHLEFLDEKELLQQLLQHSVSAGPPRTSSSRYLWVRLVTYTLFVSLYIWIQNIVLFLSLFMTR</sequence>
<keyword evidence="7" id="KW-0949">S-adenosyl-L-methionine</keyword>
<evidence type="ECO:0000256" key="1">
    <source>
        <dbReference type="ARBA" id="ARBA00000724"/>
    </source>
</evidence>
<keyword evidence="9" id="KW-0812">Transmembrane</keyword>
<dbReference type="InterPro" id="IPR007213">
    <property type="entry name" value="Ppm1/Ppm2/Tcmp"/>
</dbReference>
<dbReference type="InterPro" id="IPR016651">
    <property type="entry name" value="LCMT1"/>
</dbReference>
<proteinExistence type="inferred from homology"/>
<dbReference type="PANTHER" id="PTHR13600">
    <property type="entry name" value="LEUCINE CARBOXYL METHYLTRANSFERASE"/>
    <property type="match status" value="1"/>
</dbReference>
<protein>
    <recommendedName>
        <fullName evidence="4">[phosphatase 2A protein]-leucine-carboxy methyltransferase</fullName>
        <ecNumber evidence="4">2.1.1.233</ecNumber>
    </recommendedName>
    <alternativeName>
        <fullName evidence="8">[Phosphatase 2A protein]-leucine-carboxy methyltransferase 1</fullName>
    </alternativeName>
</protein>
<evidence type="ECO:0000256" key="6">
    <source>
        <dbReference type="ARBA" id="ARBA00022679"/>
    </source>
</evidence>
<evidence type="ECO:0000256" key="5">
    <source>
        <dbReference type="ARBA" id="ARBA00022603"/>
    </source>
</evidence>
<keyword evidence="5" id="KW-0489">Methyltransferase</keyword>